<dbReference type="InterPro" id="IPR036388">
    <property type="entry name" value="WH-like_DNA-bd_sf"/>
</dbReference>
<protein>
    <submittedName>
        <fullName evidence="1">Uncharacterized protein</fullName>
    </submittedName>
</protein>
<proteinExistence type="predicted"/>
<accession>A0ABY6HKA0</accession>
<dbReference type="Proteomes" id="UP001208689">
    <property type="component" value="Chromosome"/>
</dbReference>
<evidence type="ECO:0000313" key="1">
    <source>
        <dbReference type="EMBL" id="UYP43952.1"/>
    </source>
</evidence>
<gene>
    <name evidence="1" type="ORF">NEF87_000237</name>
</gene>
<reference evidence="1" key="1">
    <citation type="submission" date="2022-09" db="EMBL/GenBank/DDBJ databases">
        <title>Actin cytoskeleton and complex cell architecture in an #Asgard archaeon.</title>
        <authorList>
            <person name="Ponce Toledo R.I."/>
            <person name="Schleper C."/>
            <person name="Rodrigues Oliveira T."/>
            <person name="Wollweber F."/>
            <person name="Xu J."/>
            <person name="Rittmann S."/>
            <person name="Klingl A."/>
            <person name="Pilhofer M."/>
        </authorList>
    </citation>
    <scope>NUCLEOTIDE SEQUENCE</scope>
    <source>
        <strain evidence="1">B-35</strain>
    </source>
</reference>
<dbReference type="InterPro" id="IPR036390">
    <property type="entry name" value="WH_DNA-bd_sf"/>
</dbReference>
<name>A0ABY6HKA0_9ARCH</name>
<dbReference type="EMBL" id="CP104013">
    <property type="protein sequence ID" value="UYP43952.1"/>
    <property type="molecule type" value="Genomic_DNA"/>
</dbReference>
<organism evidence="1 2">
    <name type="scientific">Candidatus Lokiarchaeum ossiferum</name>
    <dbReference type="NCBI Taxonomy" id="2951803"/>
    <lineage>
        <taxon>Archaea</taxon>
        <taxon>Promethearchaeati</taxon>
        <taxon>Promethearchaeota</taxon>
        <taxon>Promethearchaeia</taxon>
        <taxon>Promethearchaeales</taxon>
        <taxon>Promethearchaeaceae</taxon>
        <taxon>Candidatus Lokiarchaeum</taxon>
    </lineage>
</organism>
<dbReference type="Gene3D" id="1.10.10.10">
    <property type="entry name" value="Winged helix-like DNA-binding domain superfamily/Winged helix DNA-binding domain"/>
    <property type="match status" value="1"/>
</dbReference>
<evidence type="ECO:0000313" key="2">
    <source>
        <dbReference type="Proteomes" id="UP001208689"/>
    </source>
</evidence>
<dbReference type="SUPFAM" id="SSF46785">
    <property type="entry name" value="Winged helix' DNA-binding domain"/>
    <property type="match status" value="1"/>
</dbReference>
<sequence length="347" mass="40653">MNNVSAEMIESDIIKYIVDTGKIRGRPDVIVHLFAYIVVFGPISQQELVSISKKYYFKKNRSGISSGTISKYLNNYFLTNKIVEKIRVQNKPPAYKYRLKFPVNEYITQIQIILQTEVDEINSIIDDIFNNNEKFSSNPVSIEKQKFFQRLNEFKAFLNVLRHKIKNYRHGYEISKTPIINQILKPSFNKKVEIDSIEHAFIDILSTTFLLGLYSEYYSKILGYFITRKTLTQRKLRQLTGFSLGTISEGLNLLLQLNFITIESTGKKGKISYSMNSIEDAFFKKIGQYLSQIDQLHPILLNIQENLNNMEKSVENQEKLHKLREINEMYLESHVLNKIFFKKLKER</sequence>
<keyword evidence="2" id="KW-1185">Reference proteome</keyword>